<dbReference type="Proteomes" id="UP000516046">
    <property type="component" value="Chromosome"/>
</dbReference>
<dbReference type="KEGG" id="caml:H6X83_07720"/>
<evidence type="ECO:0000313" key="2">
    <source>
        <dbReference type="EMBL" id="QNO16862.1"/>
    </source>
</evidence>
<feature type="transmembrane region" description="Helical" evidence="1">
    <location>
        <begin position="191"/>
        <end position="213"/>
    </location>
</feature>
<evidence type="ECO:0000256" key="1">
    <source>
        <dbReference type="SAM" id="Phobius"/>
    </source>
</evidence>
<feature type="transmembrane region" description="Helical" evidence="1">
    <location>
        <begin position="54"/>
        <end position="81"/>
    </location>
</feature>
<evidence type="ECO:0000313" key="3">
    <source>
        <dbReference type="Proteomes" id="UP000516046"/>
    </source>
</evidence>
<name>A0A7G9WDV0_9FIRM</name>
<gene>
    <name evidence="2" type="ORF">H6X83_07720</name>
</gene>
<dbReference type="AlphaFoldDB" id="A0A7G9WDV0"/>
<feature type="transmembrane region" description="Helical" evidence="1">
    <location>
        <begin position="12"/>
        <end position="34"/>
    </location>
</feature>
<protein>
    <submittedName>
        <fullName evidence="2">Uncharacterized protein</fullName>
    </submittedName>
</protein>
<keyword evidence="1" id="KW-0472">Membrane</keyword>
<sequence length="275" mass="30522">MLRKLIKYDMKATSRNFAVLYIIVMALAVLYSILDKACGNFHFQYAFNPLRVTQGIFAVLYGLSLFGVNLFTVVLCMRYFYDNLFKDEGYLMHTLPVTPAKLIWSKVIISAIWGVATVVISIISLMLVGGEMGRINPSWFNINFLGFQQHPIYIGVLLMVLITAVVSVVFIELWVCASLSIGSLMPKHHRAIGVGMIIAFGVVHAIIAVFIIASTVNIQESSWLVQTANALTYGTDGGYKAAILVMAVLSGYMALFSVVYFIITQAIMKNHLNLE</sequence>
<keyword evidence="1" id="KW-1133">Transmembrane helix</keyword>
<dbReference type="EMBL" id="CP060696">
    <property type="protein sequence ID" value="QNO16862.1"/>
    <property type="molecule type" value="Genomic_DNA"/>
</dbReference>
<dbReference type="RefSeq" id="WP_212505929.1">
    <property type="nucleotide sequence ID" value="NZ_CP060696.1"/>
</dbReference>
<feature type="transmembrane region" description="Helical" evidence="1">
    <location>
        <begin position="150"/>
        <end position="179"/>
    </location>
</feature>
<feature type="transmembrane region" description="Helical" evidence="1">
    <location>
        <begin position="241"/>
        <end position="263"/>
    </location>
</feature>
<proteinExistence type="predicted"/>
<keyword evidence="3" id="KW-1185">Reference proteome</keyword>
<keyword evidence="1" id="KW-0812">Transmembrane</keyword>
<accession>A0A7G9WDV0</accession>
<feature type="transmembrane region" description="Helical" evidence="1">
    <location>
        <begin position="102"/>
        <end position="130"/>
    </location>
</feature>
<reference evidence="2 3" key="1">
    <citation type="submission" date="2020-08" db="EMBL/GenBank/DDBJ databases">
        <authorList>
            <person name="Ren C."/>
            <person name="Gu Y."/>
            <person name="Xu Y."/>
        </authorList>
    </citation>
    <scope>NUCLEOTIDE SEQUENCE [LARGE SCALE GENOMIC DNA]</scope>
    <source>
        <strain evidence="2 3">LBM18003</strain>
    </source>
</reference>
<organism evidence="2 3">
    <name type="scientific">Caproicibacterium amylolyticum</name>
    <dbReference type="NCBI Taxonomy" id="2766537"/>
    <lineage>
        <taxon>Bacteria</taxon>
        <taxon>Bacillati</taxon>
        <taxon>Bacillota</taxon>
        <taxon>Clostridia</taxon>
        <taxon>Eubacteriales</taxon>
        <taxon>Oscillospiraceae</taxon>
        <taxon>Caproicibacterium</taxon>
    </lineage>
</organism>